<dbReference type="Gene3D" id="3.40.190.10">
    <property type="entry name" value="Periplasmic binding protein-like II"/>
    <property type="match status" value="4"/>
</dbReference>
<dbReference type="Gene3D" id="1.10.10.10">
    <property type="entry name" value="Winged helix-like DNA-binding domain superfamily/Winged helix DNA-binding domain"/>
    <property type="match status" value="1"/>
</dbReference>
<dbReference type="GO" id="GO:0032993">
    <property type="term" value="C:protein-DNA complex"/>
    <property type="evidence" value="ECO:0007669"/>
    <property type="project" value="TreeGrafter"/>
</dbReference>
<dbReference type="InterPro" id="IPR036388">
    <property type="entry name" value="WH-like_DNA-bd_sf"/>
</dbReference>
<proteinExistence type="inferred from homology"/>
<evidence type="ECO:0000256" key="6">
    <source>
        <dbReference type="SAM" id="MobiDB-lite"/>
    </source>
</evidence>
<comment type="caution">
    <text evidence="8">The sequence shown here is derived from an EMBL/GenBank/DDBJ whole genome shotgun (WGS) entry which is preliminary data.</text>
</comment>
<keyword evidence="2" id="KW-0805">Transcription regulation</keyword>
<keyword evidence="9" id="KW-1185">Reference proteome</keyword>
<evidence type="ECO:0000256" key="3">
    <source>
        <dbReference type="ARBA" id="ARBA00023125"/>
    </source>
</evidence>
<evidence type="ECO:0000313" key="9">
    <source>
        <dbReference type="Proteomes" id="UP000322244"/>
    </source>
</evidence>
<name>A0A5A7SEN4_9NOCA</name>
<evidence type="ECO:0000256" key="4">
    <source>
        <dbReference type="ARBA" id="ARBA00023159"/>
    </source>
</evidence>
<dbReference type="SUPFAM" id="SSF46785">
    <property type="entry name" value="Winged helix' DNA-binding domain"/>
    <property type="match status" value="1"/>
</dbReference>
<dbReference type="InterPro" id="IPR005119">
    <property type="entry name" value="LysR_subst-bd"/>
</dbReference>
<accession>A0A5A7SEN4</accession>
<evidence type="ECO:0000313" key="8">
    <source>
        <dbReference type="EMBL" id="KAA0022691.1"/>
    </source>
</evidence>
<sequence length="312" mass="34320">MDDPSLARLDVAQLRWFVAVADELHFARAAKSLNIARQKLSNAVIDLETQLGVKLFVPGSQPTELTDDGRELRARASAIIAEDDERTRFLAEAAAAPKRLRIAFVSGVTVSKWTRIWDERFPAIALDVDPIAAIDQTAVLSADADIAFVRFPIDADGLSAIPLYEEVPVVVVPKEHPVSAFDQVAMADLADEQIHDASDLDNVTGAIELVAAGVGVVIVPHSIARLHARKDLVFRTVTDADPTRIALAWRTDALSEQVEEFIGIVRGRSAHSSRSQATQPEKKPKRPAKKAQSNKEQAKKEQPRKKAQRRRR</sequence>
<evidence type="ECO:0000256" key="1">
    <source>
        <dbReference type="ARBA" id="ARBA00009437"/>
    </source>
</evidence>
<dbReference type="SUPFAM" id="SSF53850">
    <property type="entry name" value="Periplasmic binding protein-like II"/>
    <property type="match status" value="1"/>
</dbReference>
<feature type="compositionally biased region" description="Basic residues" evidence="6">
    <location>
        <begin position="302"/>
        <end position="312"/>
    </location>
</feature>
<evidence type="ECO:0000256" key="2">
    <source>
        <dbReference type="ARBA" id="ARBA00023015"/>
    </source>
</evidence>
<comment type="similarity">
    <text evidence="1">Belongs to the LysR transcriptional regulatory family.</text>
</comment>
<feature type="domain" description="HTH lysR-type" evidence="7">
    <location>
        <begin position="9"/>
        <end position="66"/>
    </location>
</feature>
<keyword evidence="3" id="KW-0238">DNA-binding</keyword>
<dbReference type="InterPro" id="IPR036390">
    <property type="entry name" value="WH_DNA-bd_sf"/>
</dbReference>
<gene>
    <name evidence="8" type="ORF">FOY51_13490</name>
</gene>
<dbReference type="GO" id="GO:0003700">
    <property type="term" value="F:DNA-binding transcription factor activity"/>
    <property type="evidence" value="ECO:0007669"/>
    <property type="project" value="InterPro"/>
</dbReference>
<evidence type="ECO:0000256" key="5">
    <source>
        <dbReference type="ARBA" id="ARBA00023163"/>
    </source>
</evidence>
<dbReference type="RefSeq" id="WP_149430745.1">
    <property type="nucleotide sequence ID" value="NZ_VLNY01000005.1"/>
</dbReference>
<protein>
    <submittedName>
        <fullName evidence="8">LysR family transcriptional regulator</fullName>
    </submittedName>
</protein>
<feature type="compositionally biased region" description="Polar residues" evidence="6">
    <location>
        <begin position="270"/>
        <end position="279"/>
    </location>
</feature>
<keyword evidence="4" id="KW-0010">Activator</keyword>
<dbReference type="GO" id="GO:0003677">
    <property type="term" value="F:DNA binding"/>
    <property type="evidence" value="ECO:0007669"/>
    <property type="project" value="UniProtKB-KW"/>
</dbReference>
<dbReference type="PANTHER" id="PTHR30346">
    <property type="entry name" value="TRANSCRIPTIONAL DUAL REGULATOR HCAR-RELATED"/>
    <property type="match status" value="1"/>
</dbReference>
<keyword evidence="5" id="KW-0804">Transcription</keyword>
<dbReference type="InterPro" id="IPR000847">
    <property type="entry name" value="LysR_HTH_N"/>
</dbReference>
<reference evidence="8 9" key="1">
    <citation type="submission" date="2019-07" db="EMBL/GenBank/DDBJ databases">
        <title>Rhodococcus cavernicolus sp. nov., isolated from a cave.</title>
        <authorList>
            <person name="Lee S.D."/>
        </authorList>
    </citation>
    <scope>NUCLEOTIDE SEQUENCE [LARGE SCALE GENOMIC DNA]</scope>
    <source>
        <strain evidence="8 9">C1-24</strain>
    </source>
</reference>
<dbReference type="PANTHER" id="PTHR30346:SF0">
    <property type="entry name" value="HCA OPERON TRANSCRIPTIONAL ACTIVATOR HCAR"/>
    <property type="match status" value="1"/>
</dbReference>
<dbReference type="Pfam" id="PF00126">
    <property type="entry name" value="HTH_1"/>
    <property type="match status" value="1"/>
</dbReference>
<dbReference type="Pfam" id="PF03466">
    <property type="entry name" value="LysR_substrate"/>
    <property type="match status" value="2"/>
</dbReference>
<dbReference type="PROSITE" id="PS50931">
    <property type="entry name" value="HTH_LYSR"/>
    <property type="match status" value="1"/>
</dbReference>
<evidence type="ECO:0000259" key="7">
    <source>
        <dbReference type="PROSITE" id="PS50931"/>
    </source>
</evidence>
<feature type="region of interest" description="Disordered" evidence="6">
    <location>
        <begin position="265"/>
        <end position="312"/>
    </location>
</feature>
<organism evidence="8 9">
    <name type="scientific">Antrihabitans cavernicola</name>
    <dbReference type="NCBI Taxonomy" id="2495913"/>
    <lineage>
        <taxon>Bacteria</taxon>
        <taxon>Bacillati</taxon>
        <taxon>Actinomycetota</taxon>
        <taxon>Actinomycetes</taxon>
        <taxon>Mycobacteriales</taxon>
        <taxon>Nocardiaceae</taxon>
        <taxon>Antrihabitans</taxon>
    </lineage>
</organism>
<dbReference type="AlphaFoldDB" id="A0A5A7SEN4"/>
<dbReference type="Proteomes" id="UP000322244">
    <property type="component" value="Unassembled WGS sequence"/>
</dbReference>
<dbReference type="OrthoDB" id="3388207at2"/>
<dbReference type="EMBL" id="VLNY01000005">
    <property type="protein sequence ID" value="KAA0022691.1"/>
    <property type="molecule type" value="Genomic_DNA"/>
</dbReference>